<dbReference type="SUPFAM" id="SSF52540">
    <property type="entry name" value="P-loop containing nucleoside triphosphate hydrolases"/>
    <property type="match status" value="1"/>
</dbReference>
<dbReference type="InterPro" id="IPR027417">
    <property type="entry name" value="P-loop_NTPase"/>
</dbReference>
<dbReference type="GO" id="GO:0006235">
    <property type="term" value="P:dTTP biosynthetic process"/>
    <property type="evidence" value="ECO:0007669"/>
    <property type="project" value="TreeGrafter"/>
</dbReference>
<evidence type="ECO:0000256" key="1">
    <source>
        <dbReference type="ARBA" id="ARBA00004992"/>
    </source>
</evidence>
<keyword evidence="8" id="KW-0418">Kinase</keyword>
<keyword evidence="7" id="KW-0547">Nucleotide-binding</keyword>
<dbReference type="Gene3D" id="3.40.50.300">
    <property type="entry name" value="P-loop containing nucleotide triphosphate hydrolases"/>
    <property type="match status" value="1"/>
</dbReference>
<dbReference type="InterPro" id="IPR018095">
    <property type="entry name" value="Thymidylate_kin_CS"/>
</dbReference>
<keyword evidence="9" id="KW-0067">ATP-binding</keyword>
<evidence type="ECO:0000256" key="3">
    <source>
        <dbReference type="ARBA" id="ARBA00012980"/>
    </source>
</evidence>
<keyword evidence="6" id="KW-0545">Nucleotide biosynthesis</keyword>
<dbReference type="InterPro" id="IPR039430">
    <property type="entry name" value="Thymidylate_kin-like_dom"/>
</dbReference>
<keyword evidence="12" id="KW-1185">Reference proteome</keyword>
<comment type="pathway">
    <text evidence="1">Pyrimidine metabolism; dTTP biosynthesis.</text>
</comment>
<comment type="caution">
    <text evidence="11">The sequence shown here is derived from an EMBL/GenBank/DDBJ whole genome shotgun (WGS) entry which is preliminary data.</text>
</comment>
<dbReference type="Pfam" id="PF02223">
    <property type="entry name" value="Thymidylate_kin"/>
    <property type="match status" value="1"/>
</dbReference>
<dbReference type="FunFam" id="3.40.50.300:FF:000679">
    <property type="entry name" value="Thymidylate kinase"/>
    <property type="match status" value="1"/>
</dbReference>
<dbReference type="EC" id="2.7.4.9" evidence="3"/>
<dbReference type="GO" id="GO:0005634">
    <property type="term" value="C:nucleus"/>
    <property type="evidence" value="ECO:0007669"/>
    <property type="project" value="TreeGrafter"/>
</dbReference>
<dbReference type="InterPro" id="IPR018094">
    <property type="entry name" value="Thymidylate_kinase"/>
</dbReference>
<sequence>MSKRGSFIVVEGLDRSGKSTQTALLLARFEAAGIPAKLLKFPARTTPIGQMIDSYLKSHSDLDDRAIHLLFSANRWELASTIEHLLGAGTAVICDRYAFSGIAFSASKGLPYEWCRAPDVSLPAPDLALFLDITPEAAKARGGYGEERYEKEEMQRRVGEIFRRIGQEISDGGGEGEGGKWVGIDAGGEKDVVAREVWAFVEPLARGIEGPLRRLWPDKLTI</sequence>
<dbReference type="Proteomes" id="UP000565441">
    <property type="component" value="Unassembled WGS sequence"/>
</dbReference>
<name>A0A8H5HI89_9AGAR</name>
<evidence type="ECO:0000256" key="5">
    <source>
        <dbReference type="ARBA" id="ARBA00022679"/>
    </source>
</evidence>
<evidence type="ECO:0000259" key="10">
    <source>
        <dbReference type="Pfam" id="PF02223"/>
    </source>
</evidence>
<dbReference type="PANTHER" id="PTHR10344:SF1">
    <property type="entry name" value="THYMIDYLATE KINASE"/>
    <property type="match status" value="1"/>
</dbReference>
<dbReference type="HAMAP" id="MF_00165">
    <property type="entry name" value="Thymidylate_kinase"/>
    <property type="match status" value="1"/>
</dbReference>
<dbReference type="GO" id="GO:0004798">
    <property type="term" value="F:dTMP kinase activity"/>
    <property type="evidence" value="ECO:0007669"/>
    <property type="project" value="UniProtKB-EC"/>
</dbReference>
<dbReference type="CDD" id="cd01672">
    <property type="entry name" value="TMPK"/>
    <property type="match status" value="1"/>
</dbReference>
<evidence type="ECO:0000256" key="7">
    <source>
        <dbReference type="ARBA" id="ARBA00022741"/>
    </source>
</evidence>
<dbReference type="GO" id="GO:0006233">
    <property type="term" value="P:dTDP biosynthetic process"/>
    <property type="evidence" value="ECO:0007669"/>
    <property type="project" value="InterPro"/>
</dbReference>
<evidence type="ECO:0000313" key="11">
    <source>
        <dbReference type="EMBL" id="KAF5383853.1"/>
    </source>
</evidence>
<dbReference type="GO" id="GO:0004550">
    <property type="term" value="F:nucleoside diphosphate kinase activity"/>
    <property type="evidence" value="ECO:0007669"/>
    <property type="project" value="TreeGrafter"/>
</dbReference>
<dbReference type="GO" id="GO:0005829">
    <property type="term" value="C:cytosol"/>
    <property type="evidence" value="ECO:0007669"/>
    <property type="project" value="TreeGrafter"/>
</dbReference>
<dbReference type="AlphaFoldDB" id="A0A8H5HI89"/>
<gene>
    <name evidence="11" type="ORF">D9615_003793</name>
</gene>
<evidence type="ECO:0000256" key="6">
    <source>
        <dbReference type="ARBA" id="ARBA00022727"/>
    </source>
</evidence>
<dbReference type="GO" id="GO:0006227">
    <property type="term" value="P:dUDP biosynthetic process"/>
    <property type="evidence" value="ECO:0007669"/>
    <property type="project" value="TreeGrafter"/>
</dbReference>
<dbReference type="NCBIfam" id="TIGR00041">
    <property type="entry name" value="DTMP_kinase"/>
    <property type="match status" value="1"/>
</dbReference>
<organism evidence="11 12">
    <name type="scientific">Tricholomella constricta</name>
    <dbReference type="NCBI Taxonomy" id="117010"/>
    <lineage>
        <taxon>Eukaryota</taxon>
        <taxon>Fungi</taxon>
        <taxon>Dikarya</taxon>
        <taxon>Basidiomycota</taxon>
        <taxon>Agaricomycotina</taxon>
        <taxon>Agaricomycetes</taxon>
        <taxon>Agaricomycetidae</taxon>
        <taxon>Agaricales</taxon>
        <taxon>Tricholomatineae</taxon>
        <taxon>Lyophyllaceae</taxon>
        <taxon>Tricholomella</taxon>
    </lineage>
</organism>
<evidence type="ECO:0000256" key="2">
    <source>
        <dbReference type="ARBA" id="ARBA00009776"/>
    </source>
</evidence>
<accession>A0A8H5HI89</accession>
<dbReference type="GO" id="GO:0005524">
    <property type="term" value="F:ATP binding"/>
    <property type="evidence" value="ECO:0007669"/>
    <property type="project" value="UniProtKB-KW"/>
</dbReference>
<evidence type="ECO:0000313" key="12">
    <source>
        <dbReference type="Proteomes" id="UP000565441"/>
    </source>
</evidence>
<reference evidence="11 12" key="1">
    <citation type="journal article" date="2020" name="ISME J.">
        <title>Uncovering the hidden diversity of litter-decomposition mechanisms in mushroom-forming fungi.</title>
        <authorList>
            <person name="Floudas D."/>
            <person name="Bentzer J."/>
            <person name="Ahren D."/>
            <person name="Johansson T."/>
            <person name="Persson P."/>
            <person name="Tunlid A."/>
        </authorList>
    </citation>
    <scope>NUCLEOTIDE SEQUENCE [LARGE SCALE GENOMIC DNA]</scope>
    <source>
        <strain evidence="11 12">CBS 661.87</strain>
    </source>
</reference>
<feature type="domain" description="Thymidylate kinase-like" evidence="10">
    <location>
        <begin position="10"/>
        <end position="192"/>
    </location>
</feature>
<dbReference type="PANTHER" id="PTHR10344">
    <property type="entry name" value="THYMIDYLATE KINASE"/>
    <property type="match status" value="1"/>
</dbReference>
<dbReference type="EMBL" id="JAACJP010000006">
    <property type="protein sequence ID" value="KAF5383853.1"/>
    <property type="molecule type" value="Genomic_DNA"/>
</dbReference>
<comment type="similarity">
    <text evidence="2">Belongs to the thymidylate kinase family.</text>
</comment>
<keyword evidence="5" id="KW-0808">Transferase</keyword>
<dbReference type="PROSITE" id="PS01331">
    <property type="entry name" value="THYMIDYLATE_KINASE"/>
    <property type="match status" value="1"/>
</dbReference>
<evidence type="ECO:0000256" key="9">
    <source>
        <dbReference type="ARBA" id="ARBA00022840"/>
    </source>
</evidence>
<protein>
    <recommendedName>
        <fullName evidence="4">Thymidylate kinase</fullName>
        <ecNumber evidence="3">2.7.4.9</ecNumber>
    </recommendedName>
</protein>
<proteinExistence type="inferred from homology"/>
<dbReference type="OrthoDB" id="425602at2759"/>
<evidence type="ECO:0000256" key="8">
    <source>
        <dbReference type="ARBA" id="ARBA00022777"/>
    </source>
</evidence>
<evidence type="ECO:0000256" key="4">
    <source>
        <dbReference type="ARBA" id="ARBA00017144"/>
    </source>
</evidence>